<dbReference type="SUPFAM" id="SSF52402">
    <property type="entry name" value="Adenine nucleotide alpha hydrolases-like"/>
    <property type="match status" value="2"/>
</dbReference>
<dbReference type="PANTHER" id="PTHR46268:SF6">
    <property type="entry name" value="UNIVERSAL STRESS PROTEIN UP12"/>
    <property type="match status" value="1"/>
</dbReference>
<accession>A0A378YDT3</accession>
<dbReference type="CDD" id="cd00293">
    <property type="entry name" value="USP-like"/>
    <property type="match status" value="2"/>
</dbReference>
<name>A0A378YDT3_9BURK</name>
<dbReference type="RefSeq" id="WP_023596005.1">
    <property type="nucleotide sequence ID" value="NZ_CP009553.3"/>
</dbReference>
<dbReference type="InterPro" id="IPR006015">
    <property type="entry name" value="Universal_stress_UspA"/>
</dbReference>
<dbReference type="Proteomes" id="UP000254573">
    <property type="component" value="Unassembled WGS sequence"/>
</dbReference>
<dbReference type="AlphaFoldDB" id="A0A378YDT3"/>
<protein>
    <submittedName>
        <fullName evidence="2">Universal stress protein family</fullName>
    </submittedName>
</protein>
<dbReference type="InterPro" id="IPR014729">
    <property type="entry name" value="Rossmann-like_a/b/a_fold"/>
</dbReference>
<evidence type="ECO:0000313" key="3">
    <source>
        <dbReference type="Proteomes" id="UP000254573"/>
    </source>
</evidence>
<comment type="similarity">
    <text evidence="1">Belongs to the universal stress protein A family.</text>
</comment>
<evidence type="ECO:0000256" key="1">
    <source>
        <dbReference type="ARBA" id="ARBA00008791"/>
    </source>
</evidence>
<sequence>MHPESKPASPQGAPRPFKRVIVAVDAGGASMKAVDYASRLCSPQSHVLVLGFFEDPAAYLKPHSRTQADVSAAFEELRRDELEALEHARTTLQRSGASVQLRLLGPALGKGEISAGLARVAEEWNADLVIVGAEPSAGILSLLASKVSVSLAEHTHRAILVVPSVAEASTLRMPQRILFAVDGSEASLHAVRVGMQLAPARAHLMAMFIEDRGVDLAELRKFVLSPAQDVKSAENVLDRAVAIMTEYGAGMAVERLVSHTRMTEDVAAAIKREAAQWGADIVVIGAQDRGGMFSWFRGHENERVAREIDRPLMVVNVAG</sequence>
<gene>
    <name evidence="2" type="ORF">NCTC13160_00429</name>
</gene>
<dbReference type="Gene3D" id="3.40.50.620">
    <property type="entry name" value="HUPs"/>
    <property type="match status" value="2"/>
</dbReference>
<dbReference type="PANTHER" id="PTHR46268">
    <property type="entry name" value="STRESS RESPONSE PROTEIN NHAX"/>
    <property type="match status" value="1"/>
</dbReference>
<dbReference type="PRINTS" id="PR01438">
    <property type="entry name" value="UNVRSLSTRESS"/>
</dbReference>
<reference evidence="2 3" key="1">
    <citation type="submission" date="2018-06" db="EMBL/GenBank/DDBJ databases">
        <authorList>
            <consortium name="Pathogen Informatics"/>
            <person name="Doyle S."/>
        </authorList>
    </citation>
    <scope>NUCLEOTIDE SEQUENCE [LARGE SCALE GENOMIC DNA]</scope>
    <source>
        <strain evidence="2 3">NCTC13160</strain>
    </source>
</reference>
<dbReference type="EMBL" id="UGSG01000001">
    <property type="protein sequence ID" value="SUA74661.1"/>
    <property type="molecule type" value="Genomic_DNA"/>
</dbReference>
<evidence type="ECO:0000313" key="2">
    <source>
        <dbReference type="EMBL" id="SUA74661.1"/>
    </source>
</evidence>
<dbReference type="STRING" id="93220.A6P55_23195"/>
<organism evidence="2 3">
    <name type="scientific">Pandoraea pnomenusa</name>
    <dbReference type="NCBI Taxonomy" id="93220"/>
    <lineage>
        <taxon>Bacteria</taxon>
        <taxon>Pseudomonadati</taxon>
        <taxon>Pseudomonadota</taxon>
        <taxon>Betaproteobacteria</taxon>
        <taxon>Burkholderiales</taxon>
        <taxon>Burkholderiaceae</taxon>
        <taxon>Pandoraea</taxon>
    </lineage>
</organism>
<dbReference type="Pfam" id="PF00582">
    <property type="entry name" value="Usp"/>
    <property type="match status" value="2"/>
</dbReference>
<proteinExistence type="inferred from homology"/>
<dbReference type="OrthoDB" id="8547832at2"/>
<dbReference type="InterPro" id="IPR006016">
    <property type="entry name" value="UspA"/>
</dbReference>
<dbReference type="KEGG" id="ppnm:LV28_02150"/>